<evidence type="ECO:0000313" key="8">
    <source>
        <dbReference type="EMBL" id="JAT74174.1"/>
    </source>
</evidence>
<name>A0A087SM15_AUXPR</name>
<reference evidence="9 11" key="1">
    <citation type="journal article" date="2014" name="BMC Genomics">
        <title>Oil accumulation mechanisms of the oleaginous microalga Chlorella protothecoides revealed through its genome, transcriptomes, and proteomes.</title>
        <authorList>
            <person name="Gao C."/>
            <person name="Wang Y."/>
            <person name="Shen Y."/>
            <person name="Yan D."/>
            <person name="He X."/>
            <person name="Dai J."/>
            <person name="Wu Q."/>
        </authorList>
    </citation>
    <scope>NUCLEOTIDE SEQUENCE [LARGE SCALE GENOMIC DNA]</scope>
    <source>
        <strain evidence="9 11">0710</strain>
    </source>
</reference>
<evidence type="ECO:0000313" key="12">
    <source>
        <dbReference type="Proteomes" id="UP000279271"/>
    </source>
</evidence>
<organism evidence="9 11">
    <name type="scientific">Auxenochlorella protothecoides</name>
    <name type="common">Green microalga</name>
    <name type="synonym">Chlorella protothecoides</name>
    <dbReference type="NCBI Taxonomy" id="3075"/>
    <lineage>
        <taxon>Eukaryota</taxon>
        <taxon>Viridiplantae</taxon>
        <taxon>Chlorophyta</taxon>
        <taxon>core chlorophytes</taxon>
        <taxon>Trebouxiophyceae</taxon>
        <taxon>Chlorellales</taxon>
        <taxon>Chlorellaceae</taxon>
        <taxon>Auxenochlorella</taxon>
    </lineage>
</organism>
<keyword evidence="3 7" id="KW-0812">Transmembrane</keyword>
<evidence type="ECO:0000256" key="5">
    <source>
        <dbReference type="ARBA" id="ARBA00023136"/>
    </source>
</evidence>
<dbReference type="Proteomes" id="UP000279271">
    <property type="component" value="Unassembled WGS sequence"/>
</dbReference>
<evidence type="ECO:0000256" key="3">
    <source>
        <dbReference type="ARBA" id="ARBA00022692"/>
    </source>
</evidence>
<feature type="transmembrane region" description="Helical" evidence="7">
    <location>
        <begin position="194"/>
        <end position="222"/>
    </location>
</feature>
<dbReference type="GO" id="GO:0015093">
    <property type="term" value="F:ferrous iron transmembrane transporter activity"/>
    <property type="evidence" value="ECO:0007669"/>
    <property type="project" value="TreeGrafter"/>
</dbReference>
<reference evidence="10" key="5">
    <citation type="submission" date="2018-11" db="EMBL/GenBank/DDBJ databases">
        <title>Characterization of plant carbon substrate utilization by Auxenochlorella protothecoides.</title>
        <authorList>
            <person name="Vogler B.W."/>
            <person name="Starkenburg S.R."/>
            <person name="Sudasinghe N."/>
            <person name="Schambach J.Y."/>
            <person name="Rollin J.A."/>
            <person name="Pattathil S."/>
            <person name="Barry A.N."/>
        </authorList>
    </citation>
    <scope>NUCLEOTIDE SEQUENCE [LARGE SCALE GENOMIC DNA]</scope>
    <source>
        <strain evidence="10">UTEX 25</strain>
    </source>
</reference>
<feature type="region of interest" description="Disordered" evidence="6">
    <location>
        <begin position="304"/>
        <end position="372"/>
    </location>
</feature>
<dbReference type="KEGG" id="apro:F751_0701"/>
<evidence type="ECO:0000256" key="6">
    <source>
        <dbReference type="SAM" id="MobiDB-lite"/>
    </source>
</evidence>
<protein>
    <submittedName>
        <fullName evidence="9">Plasma membrane iron permease</fullName>
    </submittedName>
</protein>
<evidence type="ECO:0000313" key="11">
    <source>
        <dbReference type="Proteomes" id="UP000028924"/>
    </source>
</evidence>
<reference evidence="10" key="4">
    <citation type="submission" date="2018-10" db="EMBL/GenBank/DDBJ databases">
        <authorList>
            <person name="Hovde B."/>
            <person name="Zhang X."/>
        </authorList>
    </citation>
    <scope>NUCLEOTIDE SEQUENCE [LARGE SCALE GENOMIC DNA]</scope>
    <source>
        <strain evidence="10">UTEX 25</strain>
    </source>
</reference>
<evidence type="ECO:0000256" key="2">
    <source>
        <dbReference type="ARBA" id="ARBA00008333"/>
    </source>
</evidence>
<dbReference type="InterPro" id="IPR004923">
    <property type="entry name" value="FTR1/Fip1/EfeU"/>
</dbReference>
<dbReference type="OrthoDB" id="4364at2759"/>
<dbReference type="EMBL" id="QOKY01000159">
    <property type="protein sequence ID" value="RMZ55778.1"/>
    <property type="molecule type" value="Genomic_DNA"/>
</dbReference>
<sequence>MTYFSLAALFIMFRETLEAAIIVAVLLQLMERLKMPELKRWVWIGAAAGVGVALIVGVVFIVLFYVANNSIFTGNAENLFKGFIFYIAVLLIVYVSFHMLKFYNLEKKWRYKLEQAFKEREGMKKSYRYTVAFLAFSATVREGIESVLFLTGVSGGQGITSVIIPGIVGAILGLIAGCIIFYTGRSIRSMKWFFIIMTVLLLFIAAGMLMNGTAAFQAAGWFGATYPYEWVPWSNKILWNTMGCCNPDTNEFWSLIRALFGYQAMPTNIQLLYYCLFWFVVLSAMAYRAWLGVLTDEHRFAAEDEEGRPASFNPTYDGEGKLGKGVEGASGSDSSPRQHSSERASGDKFEDAAVAEPSSAAVPAPPVAVKAE</sequence>
<keyword evidence="5 7" id="KW-0472">Membrane</keyword>
<dbReference type="Pfam" id="PF03239">
    <property type="entry name" value="FTR1"/>
    <property type="match status" value="1"/>
</dbReference>
<comment type="subcellular location">
    <subcellularLocation>
        <location evidence="1">Membrane</location>
        <topology evidence="1">Multi-pass membrane protein</topology>
    </subcellularLocation>
</comment>
<comment type="similarity">
    <text evidence="2">Belongs to the oxidase-dependent Fe transporter (OFeT) (TC 9.A.10.1) family.</text>
</comment>
<evidence type="ECO:0000313" key="10">
    <source>
        <dbReference type="EMBL" id="RMZ55778.1"/>
    </source>
</evidence>
<keyword evidence="11" id="KW-1185">Reference proteome</keyword>
<feature type="transmembrane region" description="Helical" evidence="7">
    <location>
        <begin position="126"/>
        <end position="150"/>
    </location>
</feature>
<feature type="transmembrane region" description="Helical" evidence="7">
    <location>
        <begin position="41"/>
        <end position="67"/>
    </location>
</feature>
<evidence type="ECO:0000256" key="1">
    <source>
        <dbReference type="ARBA" id="ARBA00004141"/>
    </source>
</evidence>
<evidence type="ECO:0000256" key="7">
    <source>
        <dbReference type="SAM" id="Phobius"/>
    </source>
</evidence>
<dbReference type="GO" id="GO:0033573">
    <property type="term" value="C:high-affinity iron permease complex"/>
    <property type="evidence" value="ECO:0007669"/>
    <property type="project" value="InterPro"/>
</dbReference>
<evidence type="ECO:0000313" key="9">
    <source>
        <dbReference type="EMBL" id="KFM26769.1"/>
    </source>
</evidence>
<feature type="transmembrane region" description="Helical" evidence="7">
    <location>
        <begin position="162"/>
        <end position="182"/>
    </location>
</feature>
<feature type="compositionally biased region" description="Low complexity" evidence="6">
    <location>
        <begin position="352"/>
        <end position="372"/>
    </location>
</feature>
<accession>A0A087SM15</accession>
<dbReference type="EMBL" id="GDKF01004448">
    <property type="protein sequence ID" value="JAT74174.1"/>
    <property type="molecule type" value="Transcribed_RNA"/>
</dbReference>
<feature type="transmembrane region" description="Helical" evidence="7">
    <location>
        <begin position="271"/>
        <end position="290"/>
    </location>
</feature>
<dbReference type="Proteomes" id="UP000028924">
    <property type="component" value="Unassembled WGS sequence"/>
</dbReference>
<dbReference type="GeneID" id="23612092"/>
<feature type="transmembrane region" description="Helical" evidence="7">
    <location>
        <begin position="83"/>
        <end position="105"/>
    </location>
</feature>
<feature type="compositionally biased region" description="Basic and acidic residues" evidence="6">
    <location>
        <begin position="339"/>
        <end position="351"/>
    </location>
</feature>
<dbReference type="PANTHER" id="PTHR31632">
    <property type="entry name" value="IRON TRANSPORTER FTH1"/>
    <property type="match status" value="1"/>
</dbReference>
<evidence type="ECO:0000256" key="4">
    <source>
        <dbReference type="ARBA" id="ARBA00022989"/>
    </source>
</evidence>
<gene>
    <name evidence="10" type="ORF">APUTEX25_005819</name>
    <name evidence="9" type="ORF">F751_0701</name>
    <name evidence="8" type="ORF">g.23197</name>
</gene>
<dbReference type="RefSeq" id="XP_011399717.1">
    <property type="nucleotide sequence ID" value="XM_011401415.1"/>
</dbReference>
<feature type="transmembrane region" description="Helical" evidence="7">
    <location>
        <begin position="6"/>
        <end position="29"/>
    </location>
</feature>
<dbReference type="STRING" id="3075.A0A087SM15"/>
<dbReference type="EMBL" id="KL662135">
    <property type="protein sequence ID" value="KFM26769.1"/>
    <property type="molecule type" value="Genomic_DNA"/>
</dbReference>
<proteinExistence type="inferred from homology"/>
<reference evidence="8" key="2">
    <citation type="submission" date="2015-08" db="EMBL/GenBank/DDBJ databases">
        <authorList>
            <person name="Babu N.S."/>
            <person name="Beckwith C.J."/>
            <person name="Beseler K.G."/>
            <person name="Brison A."/>
            <person name="Carone J.V."/>
            <person name="Caskin T.P."/>
            <person name="Diamond M."/>
            <person name="Durham M.E."/>
            <person name="Foxe J.M."/>
            <person name="Go M."/>
            <person name="Henderson B.A."/>
            <person name="Jones I.B."/>
            <person name="McGettigan J.A."/>
            <person name="Micheletti S.J."/>
            <person name="Nasrallah M.E."/>
            <person name="Ortiz D."/>
            <person name="Piller C.R."/>
            <person name="Privatt S.R."/>
            <person name="Schneider S.L."/>
            <person name="Sharp S."/>
            <person name="Smith T.C."/>
            <person name="Stanton J.D."/>
            <person name="Ullery H.E."/>
            <person name="Wilson R.J."/>
            <person name="Serrano M.G."/>
            <person name="Buck G."/>
            <person name="Lee V."/>
            <person name="Wang Y."/>
            <person name="Carvalho R."/>
            <person name="Voegtly L."/>
            <person name="Shi R."/>
            <person name="Duckworth R."/>
            <person name="Johnson A."/>
            <person name="Loviza R."/>
            <person name="Walstead R."/>
            <person name="Shah Z."/>
            <person name="Kiflezghi M."/>
            <person name="Wade K."/>
            <person name="Ball S.L."/>
            <person name="Bradley K.W."/>
            <person name="Asai D.J."/>
            <person name="Bowman C.A."/>
            <person name="Russell D.A."/>
            <person name="Pope W.H."/>
            <person name="Jacobs-Sera D."/>
            <person name="Hendrix R.W."/>
            <person name="Hatfull G.F."/>
        </authorList>
    </citation>
    <scope>NUCLEOTIDE SEQUENCE</scope>
</reference>
<keyword evidence="4 7" id="KW-1133">Transmembrane helix</keyword>
<dbReference type="PANTHER" id="PTHR31632:SF2">
    <property type="entry name" value="PLASMA MEMBRANE IRON PERMEASE"/>
    <property type="match status" value="1"/>
</dbReference>
<dbReference type="AlphaFoldDB" id="A0A087SM15"/>
<reference evidence="12" key="3">
    <citation type="journal article" date="2018" name="Algal Res.">
        <title>Characterization of plant carbon substrate utilization by Auxenochlorella protothecoides.</title>
        <authorList>
            <person name="Vogler B.W."/>
            <person name="Starkenburg S.R."/>
            <person name="Sudasinghe N."/>
            <person name="Schambach J.Y."/>
            <person name="Rollin J.A."/>
            <person name="Pattathil S."/>
            <person name="Barry A.N."/>
        </authorList>
    </citation>
    <scope>NUCLEOTIDE SEQUENCE [LARGE SCALE GENOMIC DNA]</scope>
    <source>
        <strain evidence="12">UTEX 25</strain>
    </source>
</reference>
<dbReference type="eggNOG" id="ENOG502QQWE">
    <property type="taxonomic scope" value="Eukaryota"/>
</dbReference>